<proteinExistence type="predicted"/>
<organism evidence="2 3">
    <name type="scientific">Plutella xylostella</name>
    <name type="common">Diamondback moth</name>
    <name type="synonym">Plutella maculipennis</name>
    <dbReference type="NCBI Taxonomy" id="51655"/>
    <lineage>
        <taxon>Eukaryota</taxon>
        <taxon>Metazoa</taxon>
        <taxon>Ecdysozoa</taxon>
        <taxon>Arthropoda</taxon>
        <taxon>Hexapoda</taxon>
        <taxon>Insecta</taxon>
        <taxon>Pterygota</taxon>
        <taxon>Neoptera</taxon>
        <taxon>Endopterygota</taxon>
        <taxon>Lepidoptera</taxon>
        <taxon>Glossata</taxon>
        <taxon>Ditrysia</taxon>
        <taxon>Yponomeutoidea</taxon>
        <taxon>Plutellidae</taxon>
        <taxon>Plutella</taxon>
    </lineage>
</organism>
<name>A0ABQ7R5E9_PLUXY</name>
<keyword evidence="3" id="KW-1185">Reference proteome</keyword>
<feature type="region of interest" description="Disordered" evidence="1">
    <location>
        <begin position="16"/>
        <end position="73"/>
    </location>
</feature>
<feature type="compositionally biased region" description="Basic and acidic residues" evidence="1">
    <location>
        <begin position="55"/>
        <end position="64"/>
    </location>
</feature>
<protein>
    <submittedName>
        <fullName evidence="2">Uncharacterized protein</fullName>
    </submittedName>
</protein>
<evidence type="ECO:0000313" key="3">
    <source>
        <dbReference type="Proteomes" id="UP000823941"/>
    </source>
</evidence>
<dbReference type="EMBL" id="JAHIBW010000003">
    <property type="protein sequence ID" value="KAG7312531.1"/>
    <property type="molecule type" value="Genomic_DNA"/>
</dbReference>
<evidence type="ECO:0000313" key="2">
    <source>
        <dbReference type="EMBL" id="KAG7312531.1"/>
    </source>
</evidence>
<sequence>MVPQYNLSLNYIFSKHTGENAARTAQRPRRDRKPQPGGAVEPRGGGGGDAVRTPVYRERSRDRTTAAAAAAAA</sequence>
<accession>A0ABQ7R5E9</accession>
<gene>
    <name evidence="2" type="ORF">JYU34_002054</name>
</gene>
<dbReference type="Proteomes" id="UP000823941">
    <property type="component" value="Chromosome 3"/>
</dbReference>
<evidence type="ECO:0000256" key="1">
    <source>
        <dbReference type="SAM" id="MobiDB-lite"/>
    </source>
</evidence>
<comment type="caution">
    <text evidence="2">The sequence shown here is derived from an EMBL/GenBank/DDBJ whole genome shotgun (WGS) entry which is preliminary data.</text>
</comment>
<reference evidence="2 3" key="1">
    <citation type="submission" date="2021-06" db="EMBL/GenBank/DDBJ databases">
        <title>A haploid diamondback moth (Plutella xylostella L.) genome assembly resolves 31 chromosomes and identifies a diamide resistance mutation.</title>
        <authorList>
            <person name="Ward C.M."/>
            <person name="Perry K.D."/>
            <person name="Baker G."/>
            <person name="Powis K."/>
            <person name="Heckel D.G."/>
            <person name="Baxter S.W."/>
        </authorList>
    </citation>
    <scope>NUCLEOTIDE SEQUENCE [LARGE SCALE GENOMIC DNA]</scope>
    <source>
        <strain evidence="2 3">LV</strain>
        <tissue evidence="2">Single pupa</tissue>
    </source>
</reference>